<evidence type="ECO:0000256" key="1">
    <source>
        <dbReference type="SAM" id="SignalP"/>
    </source>
</evidence>
<protein>
    <submittedName>
        <fullName evidence="3">YceI family protein</fullName>
    </submittedName>
</protein>
<feature type="chain" id="PRO_5046785557" evidence="1">
    <location>
        <begin position="19"/>
        <end position="211"/>
    </location>
</feature>
<dbReference type="RefSeq" id="WP_311159202.1">
    <property type="nucleotide sequence ID" value="NZ_JAVQLW010000001.1"/>
</dbReference>
<dbReference type="Proteomes" id="UP001269144">
    <property type="component" value="Unassembled WGS sequence"/>
</dbReference>
<feature type="signal peptide" evidence="1">
    <location>
        <begin position="1"/>
        <end position="18"/>
    </location>
</feature>
<keyword evidence="1" id="KW-0732">Signal</keyword>
<dbReference type="SMART" id="SM00867">
    <property type="entry name" value="YceI"/>
    <property type="match status" value="1"/>
</dbReference>
<comment type="caution">
    <text evidence="3">The sequence shown here is derived from an EMBL/GenBank/DDBJ whole genome shotgun (WGS) entry which is preliminary data.</text>
</comment>
<organism evidence="3 4">
    <name type="scientific">Paracoccus aurantius</name>
    <dbReference type="NCBI Taxonomy" id="3073814"/>
    <lineage>
        <taxon>Bacteria</taxon>
        <taxon>Pseudomonadati</taxon>
        <taxon>Pseudomonadota</taxon>
        <taxon>Alphaproteobacteria</taxon>
        <taxon>Rhodobacterales</taxon>
        <taxon>Paracoccaceae</taxon>
        <taxon>Paracoccus</taxon>
    </lineage>
</organism>
<name>A0ABU2HR45_9RHOB</name>
<dbReference type="Pfam" id="PF04264">
    <property type="entry name" value="YceI"/>
    <property type="match status" value="1"/>
</dbReference>
<proteinExistence type="predicted"/>
<dbReference type="EMBL" id="JAVQLW010000001">
    <property type="protein sequence ID" value="MDS9467015.1"/>
    <property type="molecule type" value="Genomic_DNA"/>
</dbReference>
<evidence type="ECO:0000313" key="4">
    <source>
        <dbReference type="Proteomes" id="UP001269144"/>
    </source>
</evidence>
<accession>A0ABU2HR45</accession>
<evidence type="ECO:0000313" key="3">
    <source>
        <dbReference type="EMBL" id="MDS9467015.1"/>
    </source>
</evidence>
<dbReference type="InterPro" id="IPR007372">
    <property type="entry name" value="Lipid/polyisoprenoid-bd_YceI"/>
</dbReference>
<dbReference type="SUPFAM" id="SSF101874">
    <property type="entry name" value="YceI-like"/>
    <property type="match status" value="1"/>
</dbReference>
<dbReference type="Gene3D" id="2.40.128.110">
    <property type="entry name" value="Lipid/polyisoprenoid-binding, YceI-like"/>
    <property type="match status" value="1"/>
</dbReference>
<dbReference type="PANTHER" id="PTHR34406:SF1">
    <property type="entry name" value="PROTEIN YCEI"/>
    <property type="match status" value="1"/>
</dbReference>
<sequence>MIRATCLAFLLCAAPSVAQDIQPSDVPQGQKDYHAAGAGAYVLDPYHTAVIARVLHMGFSYSVFRFDMIRGQLHWDAENPAANRLEAEVEVGSISTPIKGFADVLTGKDYLDTATNPTARFVSESFKPDGPTKGLVIGNLTIMGRTEPATFDVELVGAGKGYTGDENGNPVIRDLIGLHAQTRIDPQAYGLNAFFTEPIFIEIDAEFARKE</sequence>
<keyword evidence="4" id="KW-1185">Reference proteome</keyword>
<evidence type="ECO:0000259" key="2">
    <source>
        <dbReference type="SMART" id="SM00867"/>
    </source>
</evidence>
<dbReference type="PANTHER" id="PTHR34406">
    <property type="entry name" value="PROTEIN YCEI"/>
    <property type="match status" value="1"/>
</dbReference>
<dbReference type="InterPro" id="IPR036761">
    <property type="entry name" value="TTHA0802/YceI-like_sf"/>
</dbReference>
<gene>
    <name evidence="3" type="ORF">RGQ15_05420</name>
</gene>
<reference evidence="4" key="1">
    <citation type="submission" date="2023-07" db="EMBL/GenBank/DDBJ databases">
        <title>Paracoccus sp. MBLB3053 whole genome sequence.</title>
        <authorList>
            <person name="Hwang C.Y."/>
            <person name="Cho E.-S."/>
            <person name="Seo M.-J."/>
        </authorList>
    </citation>
    <scope>NUCLEOTIDE SEQUENCE [LARGE SCALE GENOMIC DNA]</scope>
    <source>
        <strain evidence="4">MBLB3053</strain>
    </source>
</reference>
<feature type="domain" description="Lipid/polyisoprenoid-binding YceI-like" evidence="2">
    <location>
        <begin position="40"/>
        <end position="208"/>
    </location>
</feature>